<organism evidence="1 2">
    <name type="scientific">Taurinivorans muris</name>
    <dbReference type="NCBI Taxonomy" id="2787751"/>
    <lineage>
        <taxon>Bacteria</taxon>
        <taxon>Pseudomonadati</taxon>
        <taxon>Thermodesulfobacteriota</taxon>
        <taxon>Desulfovibrionia</taxon>
        <taxon>Desulfovibrionales</taxon>
        <taxon>Desulfovibrionaceae</taxon>
        <taxon>Taurinivorans</taxon>
    </lineage>
</organism>
<reference evidence="1" key="1">
    <citation type="submission" date="2020-12" db="EMBL/GenBank/DDBJ databases">
        <title>Taurinivorans muris gen. nov., sp. nov., fundamental and realized metabolic niche of a ubiquitous sulfidogenic bacterium in the murine intestine.</title>
        <authorList>
            <person name="Ye H."/>
            <person name="Hanson B.T."/>
            <person name="Loy A."/>
        </authorList>
    </citation>
    <scope>NUCLEOTIDE SEQUENCE</scope>
    <source>
        <strain evidence="1">LT0009</strain>
    </source>
</reference>
<sequence>MQNILSIIQQYKIADEICANEYENCSAQIRGLLKTAIAFHFSESVYPKNCEQFTEHSSSGFCQGYKKQNISALLFLVDKKYDSPAKFLSLLCRSIRANVQQCFVFIDKNMPEETFRLFINCLELCGIENSYYLPDKAVLNDFYAKMQKIAGSQVKLINCNENNQDFIALKQKDIFTENLPLEIIAQKSQKKFLELAYGKSAAVTYQTQNSPQTARKHFQNILEHCFEHGKDSYDISFISTKTAEQNYGMGMEFCFTHPQLPQNFFNDTIIFSNLESNYPISE</sequence>
<keyword evidence="2" id="KW-1185">Reference proteome</keyword>
<dbReference type="EMBL" id="CP065938">
    <property type="protein sequence ID" value="UWX06096.1"/>
    <property type="molecule type" value="Genomic_DNA"/>
</dbReference>
<protein>
    <submittedName>
        <fullName evidence="1">Uncharacterized protein</fullName>
    </submittedName>
</protein>
<gene>
    <name evidence="1" type="ORF">JBF11_01915</name>
</gene>
<evidence type="ECO:0000313" key="2">
    <source>
        <dbReference type="Proteomes" id="UP001058120"/>
    </source>
</evidence>
<proteinExistence type="predicted"/>
<name>A0ABY5Y3K8_9BACT</name>
<dbReference type="Proteomes" id="UP001058120">
    <property type="component" value="Chromosome"/>
</dbReference>
<accession>A0ABY5Y3K8</accession>
<evidence type="ECO:0000313" key="1">
    <source>
        <dbReference type="EMBL" id="UWX06096.1"/>
    </source>
</evidence>
<dbReference type="RefSeq" id="WP_334315696.1">
    <property type="nucleotide sequence ID" value="NZ_CP065938.1"/>
</dbReference>